<feature type="region of interest" description="Disordered" evidence="1">
    <location>
        <begin position="80"/>
        <end position="100"/>
    </location>
</feature>
<evidence type="ECO:0000313" key="2">
    <source>
        <dbReference type="EMBL" id="OAG75712.1"/>
    </source>
</evidence>
<feature type="compositionally biased region" description="Basic and acidic residues" evidence="1">
    <location>
        <begin position="83"/>
        <end position="100"/>
    </location>
</feature>
<protein>
    <submittedName>
        <fullName evidence="2">Transposase</fullName>
    </submittedName>
</protein>
<evidence type="ECO:0000256" key="1">
    <source>
        <dbReference type="SAM" id="MobiDB-lite"/>
    </source>
</evidence>
<dbReference type="Proteomes" id="UP000077349">
    <property type="component" value="Unassembled WGS sequence"/>
</dbReference>
<sequence>MISFLWFLLEEWRPELKQAGFFDVEERLAQLSGLGDQLEAFSQTMGFKVSRPNLPTAQAYVECLLSAYVVQDGTLVAAPEQHNTNEEKADIQKERIRKDW</sequence>
<gene>
    <name evidence="2" type="ORF">Amal_03107</name>
</gene>
<dbReference type="AlphaFoldDB" id="A0A177G608"/>
<dbReference type="EMBL" id="LVHD01000023">
    <property type="protein sequence ID" value="OAG75712.1"/>
    <property type="molecule type" value="Genomic_DNA"/>
</dbReference>
<accession>A0A177G608</accession>
<comment type="caution">
    <text evidence="2">The sequence shown here is derived from an EMBL/GenBank/DDBJ whole genome shotgun (WGS) entry which is preliminary data.</text>
</comment>
<reference evidence="2 3" key="1">
    <citation type="submission" date="2016-03" db="EMBL/GenBank/DDBJ databases">
        <title>Draft genome sequence of Acetobacter malorum CECT 7742, a strain isolated from strawberry vinegar.</title>
        <authorList>
            <person name="Sainz F."/>
            <person name="Mas A."/>
            <person name="Torija M.J."/>
        </authorList>
    </citation>
    <scope>NUCLEOTIDE SEQUENCE [LARGE SCALE GENOMIC DNA]</scope>
    <source>
        <strain evidence="2 3">CECT 7742</strain>
    </source>
</reference>
<name>A0A177G608_9PROT</name>
<organism evidence="2 3">
    <name type="scientific">Acetobacter malorum</name>
    <dbReference type="NCBI Taxonomy" id="178901"/>
    <lineage>
        <taxon>Bacteria</taxon>
        <taxon>Pseudomonadati</taxon>
        <taxon>Pseudomonadota</taxon>
        <taxon>Alphaproteobacteria</taxon>
        <taxon>Acetobacterales</taxon>
        <taxon>Acetobacteraceae</taxon>
        <taxon>Acetobacter</taxon>
    </lineage>
</organism>
<proteinExistence type="predicted"/>
<dbReference type="PATRIC" id="fig|178901.16.peg.3301"/>
<evidence type="ECO:0000313" key="3">
    <source>
        <dbReference type="Proteomes" id="UP000077349"/>
    </source>
</evidence>